<dbReference type="PANTHER" id="PTHR38471:SF2">
    <property type="entry name" value="FOUR HELIX BUNDLE PROTEIN"/>
    <property type="match status" value="1"/>
</dbReference>
<gene>
    <name evidence="1" type="ORF">CO007_03165</name>
</gene>
<dbReference type="InterPro" id="IPR012657">
    <property type="entry name" value="23S_rRNA-intervening_sequence"/>
</dbReference>
<sequence>MKSYKELIVWQKSVEFCTFIYKITETFPKFELYGLTSQIRRSAVSIPSNIAEGHSKG</sequence>
<dbReference type="Proteomes" id="UP000229370">
    <property type="component" value="Unassembled WGS sequence"/>
</dbReference>
<name>A0A2M8GMM4_9BACT</name>
<dbReference type="SUPFAM" id="SSF158446">
    <property type="entry name" value="IVS-encoded protein-like"/>
    <property type="match status" value="1"/>
</dbReference>
<dbReference type="InterPro" id="IPR036583">
    <property type="entry name" value="23S_rRNA_IVS_sf"/>
</dbReference>
<reference evidence="2" key="1">
    <citation type="submission" date="2017-09" db="EMBL/GenBank/DDBJ databases">
        <title>Depth-based differentiation of microbial function through sediment-hosted aquifers and enrichment of novel symbionts in the deep terrestrial subsurface.</title>
        <authorList>
            <person name="Probst A.J."/>
            <person name="Ladd B."/>
            <person name="Jarett J.K."/>
            <person name="Geller-Mcgrath D.E."/>
            <person name="Sieber C.M.K."/>
            <person name="Emerson J.B."/>
            <person name="Anantharaman K."/>
            <person name="Thomas B.C."/>
            <person name="Malmstrom R."/>
            <person name="Stieglmeier M."/>
            <person name="Klingl A."/>
            <person name="Woyke T."/>
            <person name="Ryan C.M."/>
            <person name="Banfield J.F."/>
        </authorList>
    </citation>
    <scope>NUCLEOTIDE SEQUENCE [LARGE SCALE GENOMIC DNA]</scope>
</reference>
<dbReference type="EMBL" id="PFQK01000053">
    <property type="protein sequence ID" value="PJC81739.1"/>
    <property type="molecule type" value="Genomic_DNA"/>
</dbReference>
<dbReference type="AlphaFoldDB" id="A0A2M8GMM4"/>
<dbReference type="Gene3D" id="1.20.1440.60">
    <property type="entry name" value="23S rRNA-intervening sequence"/>
    <property type="match status" value="1"/>
</dbReference>
<accession>A0A2M8GMM4</accession>
<dbReference type="CDD" id="cd16377">
    <property type="entry name" value="23S_rRNA_IVP_like"/>
    <property type="match status" value="1"/>
</dbReference>
<evidence type="ECO:0000313" key="1">
    <source>
        <dbReference type="EMBL" id="PJC81739.1"/>
    </source>
</evidence>
<proteinExistence type="predicted"/>
<dbReference type="NCBIfam" id="TIGR02436">
    <property type="entry name" value="four helix bundle protein"/>
    <property type="match status" value="1"/>
</dbReference>
<feature type="non-terminal residue" evidence="1">
    <location>
        <position position="57"/>
    </location>
</feature>
<evidence type="ECO:0000313" key="2">
    <source>
        <dbReference type="Proteomes" id="UP000229370"/>
    </source>
</evidence>
<dbReference type="Pfam" id="PF05635">
    <property type="entry name" value="23S_rRNA_IVP"/>
    <property type="match status" value="1"/>
</dbReference>
<organism evidence="1 2">
    <name type="scientific">Candidatus Roizmanbacteria bacterium CG_4_8_14_3_um_filter_36_10</name>
    <dbReference type="NCBI Taxonomy" id="1974834"/>
    <lineage>
        <taxon>Bacteria</taxon>
        <taxon>Candidatus Roizmaniibacteriota</taxon>
    </lineage>
</organism>
<dbReference type="PANTHER" id="PTHR38471">
    <property type="entry name" value="FOUR HELIX BUNDLE PROTEIN"/>
    <property type="match status" value="1"/>
</dbReference>
<comment type="caution">
    <text evidence="1">The sequence shown here is derived from an EMBL/GenBank/DDBJ whole genome shotgun (WGS) entry which is preliminary data.</text>
</comment>
<protein>
    <submittedName>
        <fullName evidence="1">Four helix bundle protein</fullName>
    </submittedName>
</protein>